<name>X1B170_9ZZZZ</name>
<accession>X1B170</accession>
<dbReference type="EMBL" id="BART01009562">
    <property type="protein sequence ID" value="GAG78003.1"/>
    <property type="molecule type" value="Genomic_DNA"/>
</dbReference>
<organism evidence="2">
    <name type="scientific">marine sediment metagenome</name>
    <dbReference type="NCBI Taxonomy" id="412755"/>
    <lineage>
        <taxon>unclassified sequences</taxon>
        <taxon>metagenomes</taxon>
        <taxon>ecological metagenomes</taxon>
    </lineage>
</organism>
<keyword evidence="1" id="KW-0472">Membrane</keyword>
<comment type="caution">
    <text evidence="2">The sequence shown here is derived from an EMBL/GenBank/DDBJ whole genome shotgun (WGS) entry which is preliminary data.</text>
</comment>
<evidence type="ECO:0000313" key="2">
    <source>
        <dbReference type="EMBL" id="GAG78003.1"/>
    </source>
</evidence>
<proteinExistence type="predicted"/>
<protein>
    <submittedName>
        <fullName evidence="2">Uncharacterized protein</fullName>
    </submittedName>
</protein>
<keyword evidence="1" id="KW-0812">Transmembrane</keyword>
<feature type="transmembrane region" description="Helical" evidence="1">
    <location>
        <begin position="20"/>
        <end position="41"/>
    </location>
</feature>
<feature type="non-terminal residue" evidence="2">
    <location>
        <position position="1"/>
    </location>
</feature>
<reference evidence="2" key="1">
    <citation type="journal article" date="2014" name="Front. Microbiol.">
        <title>High frequency of phylogenetically diverse reductive dehalogenase-homologous genes in deep subseafloor sedimentary metagenomes.</title>
        <authorList>
            <person name="Kawai M."/>
            <person name="Futagami T."/>
            <person name="Toyoda A."/>
            <person name="Takaki Y."/>
            <person name="Nishi S."/>
            <person name="Hori S."/>
            <person name="Arai W."/>
            <person name="Tsubouchi T."/>
            <person name="Morono Y."/>
            <person name="Uchiyama I."/>
            <person name="Ito T."/>
            <person name="Fujiyama A."/>
            <person name="Inagaki F."/>
            <person name="Takami H."/>
        </authorList>
    </citation>
    <scope>NUCLEOTIDE SEQUENCE</scope>
    <source>
        <strain evidence="2">Expedition CK06-06</strain>
    </source>
</reference>
<sequence>FTVLTLIFLLWFVSLYTRVGHSYFLVGLTAVLILVGAIAIIRPNSIHTEIFGIVPITLPWGETINLLDASESIWEIIFFLSEIVREKWLYIPVWL</sequence>
<evidence type="ECO:0000256" key="1">
    <source>
        <dbReference type="SAM" id="Phobius"/>
    </source>
</evidence>
<dbReference type="AlphaFoldDB" id="X1B170"/>
<keyword evidence="1" id="KW-1133">Transmembrane helix</keyword>
<gene>
    <name evidence="2" type="ORF">S01H4_21150</name>
</gene>